<proteinExistence type="predicted"/>
<dbReference type="EMBL" id="FNQB01000010">
    <property type="protein sequence ID" value="SDZ67950.1"/>
    <property type="molecule type" value="Genomic_DNA"/>
</dbReference>
<evidence type="ECO:0000256" key="2">
    <source>
        <dbReference type="SAM" id="Coils"/>
    </source>
</evidence>
<protein>
    <submittedName>
        <fullName evidence="3">Tetratricopeptide repeat-containing protein</fullName>
    </submittedName>
</protein>
<dbReference type="InterPro" id="IPR011990">
    <property type="entry name" value="TPR-like_helical_dom_sf"/>
</dbReference>
<feature type="coiled-coil region" evidence="2">
    <location>
        <begin position="61"/>
        <end position="88"/>
    </location>
</feature>
<dbReference type="RefSeq" id="WP_090805189.1">
    <property type="nucleotide sequence ID" value="NZ_BOND01000024.1"/>
</dbReference>
<keyword evidence="2" id="KW-0175">Coiled coil</keyword>
<dbReference type="STRING" id="137265.SAMN05421684_0003"/>
<dbReference type="InterPro" id="IPR019734">
    <property type="entry name" value="TPR_rpt"/>
</dbReference>
<accession>A0A1H3UZT1</accession>
<dbReference type="SMART" id="SM00028">
    <property type="entry name" value="TPR"/>
    <property type="match status" value="2"/>
</dbReference>
<dbReference type="Pfam" id="PF13432">
    <property type="entry name" value="TPR_16"/>
    <property type="match status" value="1"/>
</dbReference>
<evidence type="ECO:0000313" key="3">
    <source>
        <dbReference type="EMBL" id="SDZ67950.1"/>
    </source>
</evidence>
<evidence type="ECO:0000313" key="4">
    <source>
        <dbReference type="Proteomes" id="UP000199632"/>
    </source>
</evidence>
<keyword evidence="4" id="KW-1185">Reference proteome</keyword>
<dbReference type="SUPFAM" id="SSF48452">
    <property type="entry name" value="TPR-like"/>
    <property type="match status" value="1"/>
</dbReference>
<evidence type="ECO:0000256" key="1">
    <source>
        <dbReference type="PROSITE-ProRule" id="PRU00339"/>
    </source>
</evidence>
<feature type="repeat" description="TPR" evidence="1">
    <location>
        <begin position="121"/>
        <end position="154"/>
    </location>
</feature>
<name>A0A1H3UZT1_9ACTN</name>
<dbReference type="OrthoDB" id="134501at2"/>
<dbReference type="Gene3D" id="1.25.40.10">
    <property type="entry name" value="Tetratricopeptide repeat domain"/>
    <property type="match status" value="1"/>
</dbReference>
<keyword evidence="1" id="KW-0802">TPR repeat</keyword>
<dbReference type="Proteomes" id="UP000199632">
    <property type="component" value="Unassembled WGS sequence"/>
</dbReference>
<organism evidence="3 4">
    <name type="scientific">Asanoa ishikariensis</name>
    <dbReference type="NCBI Taxonomy" id="137265"/>
    <lineage>
        <taxon>Bacteria</taxon>
        <taxon>Bacillati</taxon>
        <taxon>Actinomycetota</taxon>
        <taxon>Actinomycetes</taxon>
        <taxon>Micromonosporales</taxon>
        <taxon>Micromonosporaceae</taxon>
        <taxon>Asanoa</taxon>
    </lineage>
</organism>
<gene>
    <name evidence="3" type="ORF">SAMN05421684_0003</name>
</gene>
<dbReference type="AlphaFoldDB" id="A0A1H3UZT1"/>
<reference evidence="4" key="1">
    <citation type="submission" date="2016-10" db="EMBL/GenBank/DDBJ databases">
        <authorList>
            <person name="Varghese N."/>
            <person name="Submissions S."/>
        </authorList>
    </citation>
    <scope>NUCLEOTIDE SEQUENCE [LARGE SCALE GENOMIC DNA]</scope>
    <source>
        <strain evidence="4">DSM 44718</strain>
    </source>
</reference>
<dbReference type="PROSITE" id="PS50005">
    <property type="entry name" value="TPR"/>
    <property type="match status" value="1"/>
</dbReference>
<sequence>MTIVICQDLADVRFNPLVVRVIEYGEDKIAESVRRIAQAALEGLESPEFVDSPVRDTAPAVSVLRTDLDEIRQERAALTEELVRMRQQLSEDLLDAAQNAASSRRRVMLLEQAVENNPASWRAHFELGSIFRREGKYAEAVQALRIATELRPDMAPAWRELGTALGKISTSMDEATAAFERALALDDRDAETWATQGGLLRRLARTVTPGTLD</sequence>